<feature type="region of interest" description="Disordered" evidence="1">
    <location>
        <begin position="1"/>
        <end position="21"/>
    </location>
</feature>
<name>A0AAV9PK00_9PEZI</name>
<dbReference type="GeneID" id="89922488"/>
<organism evidence="2 3">
    <name type="scientific">Saxophila tyrrhenica</name>
    <dbReference type="NCBI Taxonomy" id="1690608"/>
    <lineage>
        <taxon>Eukaryota</taxon>
        <taxon>Fungi</taxon>
        <taxon>Dikarya</taxon>
        <taxon>Ascomycota</taxon>
        <taxon>Pezizomycotina</taxon>
        <taxon>Dothideomycetes</taxon>
        <taxon>Dothideomycetidae</taxon>
        <taxon>Mycosphaerellales</taxon>
        <taxon>Extremaceae</taxon>
        <taxon>Saxophila</taxon>
    </lineage>
</organism>
<dbReference type="EMBL" id="JAVRRT010000002">
    <property type="protein sequence ID" value="KAK5174060.1"/>
    <property type="molecule type" value="Genomic_DNA"/>
</dbReference>
<dbReference type="PANTHER" id="PTHR42085">
    <property type="entry name" value="F-BOX DOMAIN-CONTAINING PROTEIN"/>
    <property type="match status" value="1"/>
</dbReference>
<evidence type="ECO:0000313" key="2">
    <source>
        <dbReference type="EMBL" id="KAK5174060.1"/>
    </source>
</evidence>
<dbReference type="InterPro" id="IPR038883">
    <property type="entry name" value="AN11006-like"/>
</dbReference>
<gene>
    <name evidence="2" type="ORF">LTR77_001140</name>
</gene>
<evidence type="ECO:0000256" key="1">
    <source>
        <dbReference type="SAM" id="MobiDB-lite"/>
    </source>
</evidence>
<dbReference type="Proteomes" id="UP001337655">
    <property type="component" value="Unassembled WGS sequence"/>
</dbReference>
<keyword evidence="3" id="KW-1185">Reference proteome</keyword>
<accession>A0AAV9PK00</accession>
<reference evidence="2 3" key="1">
    <citation type="submission" date="2023-08" db="EMBL/GenBank/DDBJ databases">
        <title>Black Yeasts Isolated from many extreme environments.</title>
        <authorList>
            <person name="Coleine C."/>
            <person name="Stajich J.E."/>
            <person name="Selbmann L."/>
        </authorList>
    </citation>
    <scope>NUCLEOTIDE SEQUENCE [LARGE SCALE GENOMIC DNA]</scope>
    <source>
        <strain evidence="2 3">CCFEE 5935</strain>
    </source>
</reference>
<feature type="region of interest" description="Disordered" evidence="1">
    <location>
        <begin position="359"/>
        <end position="395"/>
    </location>
</feature>
<comment type="caution">
    <text evidence="2">The sequence shown here is derived from an EMBL/GenBank/DDBJ whole genome shotgun (WGS) entry which is preliminary data.</text>
</comment>
<proteinExistence type="predicted"/>
<dbReference type="AlphaFoldDB" id="A0AAV9PK00"/>
<protein>
    <submittedName>
        <fullName evidence="2">Uncharacterized protein</fullName>
    </submittedName>
</protein>
<sequence>MAPSKIPVAKKYKKSKQDKGNMLQQQHLSRLPLHQQEDSRLMQLAQELRNEIYEHLFCATRFASGMFAFTRNGSYPIVSATDRNGLSILRCCRRVHNEIGSTWLGHVLFLFTDPRAMLDKLCNIPSPVLGQIRNVRVTADKLMLPDQFGKCYGTARILKLLPGLNLDVLTVLDEGGMATSYETLNMLIRHGIGWKELRFISRDSRFLGYGHGLRRRFIDNPQDDLYLHQPQPSDWQQALELRDGIDSSPSVIIYRTNNAILSILMEWPPRMRRVKRKKEVMVVVKRGVGVDYAELQASPYLPGGDIRQHFPGKPWKELQAWQEEFHESDEDDGNAEEWWGLESYTHVDDYIWPTLHESCEDQEMSEDEEEEVGIWMDTYTDESDDDRSDWSALHF</sequence>
<dbReference type="PANTHER" id="PTHR42085:SF1">
    <property type="entry name" value="F-BOX DOMAIN-CONTAINING PROTEIN"/>
    <property type="match status" value="1"/>
</dbReference>
<evidence type="ECO:0000313" key="3">
    <source>
        <dbReference type="Proteomes" id="UP001337655"/>
    </source>
</evidence>
<dbReference type="RefSeq" id="XP_064662729.1">
    <property type="nucleotide sequence ID" value="XM_064798402.1"/>
</dbReference>
<feature type="compositionally biased region" description="Acidic residues" evidence="1">
    <location>
        <begin position="360"/>
        <end position="372"/>
    </location>
</feature>